<dbReference type="AlphaFoldDB" id="A0A1I0YFA6"/>
<gene>
    <name evidence="2" type="ORF">SAMN04488072_107144</name>
</gene>
<dbReference type="InterPro" id="IPR015001">
    <property type="entry name" value="DUF1850"/>
</dbReference>
<dbReference type="EMBL" id="FOJW01000007">
    <property type="protein sequence ID" value="SFB12095.1"/>
    <property type="molecule type" value="Genomic_DNA"/>
</dbReference>
<accession>A0A1I0YFA6</accession>
<evidence type="ECO:0000256" key="1">
    <source>
        <dbReference type="SAM" id="Phobius"/>
    </source>
</evidence>
<dbReference type="Proteomes" id="UP000198642">
    <property type="component" value="Unassembled WGS sequence"/>
</dbReference>
<keyword evidence="1" id="KW-1133">Transmembrane helix</keyword>
<dbReference type="Pfam" id="PF08905">
    <property type="entry name" value="DUF1850"/>
    <property type="match status" value="1"/>
</dbReference>
<organism evidence="2 3">
    <name type="scientific">Lentibacillus halodurans</name>
    <dbReference type="NCBI Taxonomy" id="237679"/>
    <lineage>
        <taxon>Bacteria</taxon>
        <taxon>Bacillati</taxon>
        <taxon>Bacillota</taxon>
        <taxon>Bacilli</taxon>
        <taxon>Bacillales</taxon>
        <taxon>Bacillaceae</taxon>
        <taxon>Lentibacillus</taxon>
    </lineage>
</organism>
<sequence>MLGKRKALILTGISSLIAVCLMFIPVKALTIMHSDQLLYAFYLKDHAFSVQWEHSVEKEAWVEYFRVHDNVIYLESTKFKTFGAGVPSESEHRTVLKDGWVHMAIDRKIGYELVIRSNQMNDYQLQFGKDSYVLNPSDTAYRVTVKGMPLITILVTQLKRIVR</sequence>
<name>A0A1I0YFA6_9BACI</name>
<feature type="transmembrane region" description="Helical" evidence="1">
    <location>
        <begin position="7"/>
        <end position="26"/>
    </location>
</feature>
<keyword evidence="3" id="KW-1185">Reference proteome</keyword>
<evidence type="ECO:0000313" key="2">
    <source>
        <dbReference type="EMBL" id="SFB12095.1"/>
    </source>
</evidence>
<keyword evidence="1" id="KW-0812">Transmembrane</keyword>
<dbReference type="RefSeq" id="WP_244535729.1">
    <property type="nucleotide sequence ID" value="NZ_FOJW01000007.1"/>
</dbReference>
<evidence type="ECO:0000313" key="3">
    <source>
        <dbReference type="Proteomes" id="UP000198642"/>
    </source>
</evidence>
<keyword evidence="1" id="KW-0472">Membrane</keyword>
<reference evidence="2 3" key="1">
    <citation type="submission" date="2016-10" db="EMBL/GenBank/DDBJ databases">
        <authorList>
            <person name="de Groot N.N."/>
        </authorList>
    </citation>
    <scope>NUCLEOTIDE SEQUENCE [LARGE SCALE GENOMIC DNA]</scope>
    <source>
        <strain evidence="2 3">CGMCC 1.3702</strain>
    </source>
</reference>
<proteinExistence type="predicted"/>
<evidence type="ECO:0008006" key="4">
    <source>
        <dbReference type="Google" id="ProtNLM"/>
    </source>
</evidence>
<dbReference type="STRING" id="237679.SAMN04488072_107144"/>
<protein>
    <recommendedName>
        <fullName evidence="4">DUF1850 domain-containing protein</fullName>
    </recommendedName>
</protein>